<feature type="compositionally biased region" description="Low complexity" evidence="1">
    <location>
        <begin position="117"/>
        <end position="131"/>
    </location>
</feature>
<feature type="compositionally biased region" description="Low complexity" evidence="1">
    <location>
        <begin position="79"/>
        <end position="97"/>
    </location>
</feature>
<feature type="region of interest" description="Disordered" evidence="1">
    <location>
        <begin position="1"/>
        <end position="41"/>
    </location>
</feature>
<feature type="compositionally biased region" description="Basic residues" evidence="1">
    <location>
        <begin position="28"/>
        <end position="40"/>
    </location>
</feature>
<dbReference type="RefSeq" id="WP_307177181.1">
    <property type="nucleotide sequence ID" value="NZ_JAUSYP010000001.1"/>
</dbReference>
<accession>A0ABU0QU22</accession>
<keyword evidence="4" id="KW-1185">Reference proteome</keyword>
<evidence type="ECO:0000256" key="2">
    <source>
        <dbReference type="SAM" id="Phobius"/>
    </source>
</evidence>
<feature type="compositionally biased region" description="Basic and acidic residues" evidence="1">
    <location>
        <begin position="186"/>
        <end position="195"/>
    </location>
</feature>
<keyword evidence="2" id="KW-0812">Transmembrane</keyword>
<dbReference type="Proteomes" id="UP001232755">
    <property type="component" value="Unassembled WGS sequence"/>
</dbReference>
<comment type="caution">
    <text evidence="3">The sequence shown here is derived from an EMBL/GenBank/DDBJ whole genome shotgun (WGS) entry which is preliminary data.</text>
</comment>
<reference evidence="3 4" key="1">
    <citation type="submission" date="2023-07" db="EMBL/GenBank/DDBJ databases">
        <title>Comparative genomics of wheat-associated soil bacteria to identify genetic determinants of phenazine resistance.</title>
        <authorList>
            <person name="Mouncey N."/>
        </authorList>
    </citation>
    <scope>NUCLEOTIDE SEQUENCE [LARGE SCALE GENOMIC DNA]</scope>
    <source>
        <strain evidence="3 4">B3I12</strain>
    </source>
</reference>
<evidence type="ECO:0000313" key="3">
    <source>
        <dbReference type="EMBL" id="MDQ0750908.1"/>
    </source>
</evidence>
<sequence length="211" mass="21133">MTTTNTPPQPRRDTGAPGETDPFSPRAARGRHRKPRHRKALLTAGGLALAAGALSLVRLASGPGTDSVGTVEAEPRPDPVTTGTDETADTAATVPEASPSSPTALGGLPPSPGTHRPAAASPTPSPFTSTSVSVDTRGADTAATPRSTPLPGATNPPAPTARGEAPRPAPTPPAPPSRAAPAPAPEPEKPKKPQDPDLCVPVIGVCVDPQD</sequence>
<proteinExistence type="predicted"/>
<protein>
    <submittedName>
        <fullName evidence="3">Uncharacterized protein</fullName>
    </submittedName>
</protein>
<organism evidence="3 4">
    <name type="scientific">Streptomyces africanus</name>
    <dbReference type="NCBI Taxonomy" id="231024"/>
    <lineage>
        <taxon>Bacteria</taxon>
        <taxon>Bacillati</taxon>
        <taxon>Actinomycetota</taxon>
        <taxon>Actinomycetes</taxon>
        <taxon>Kitasatosporales</taxon>
        <taxon>Streptomycetaceae</taxon>
        <taxon>Streptomyces</taxon>
    </lineage>
</organism>
<feature type="transmembrane region" description="Helical" evidence="2">
    <location>
        <begin position="40"/>
        <end position="60"/>
    </location>
</feature>
<evidence type="ECO:0000256" key="1">
    <source>
        <dbReference type="SAM" id="MobiDB-lite"/>
    </source>
</evidence>
<feature type="region of interest" description="Disordered" evidence="1">
    <location>
        <begin position="60"/>
        <end position="211"/>
    </location>
</feature>
<name>A0ABU0QU22_9ACTN</name>
<dbReference type="EMBL" id="JAUSYP010000001">
    <property type="protein sequence ID" value="MDQ0750908.1"/>
    <property type="molecule type" value="Genomic_DNA"/>
</dbReference>
<gene>
    <name evidence="3" type="ORF">QF034_005139</name>
</gene>
<evidence type="ECO:0000313" key="4">
    <source>
        <dbReference type="Proteomes" id="UP001232755"/>
    </source>
</evidence>
<feature type="compositionally biased region" description="Pro residues" evidence="1">
    <location>
        <begin position="167"/>
        <end position="185"/>
    </location>
</feature>
<keyword evidence="2" id="KW-1133">Transmembrane helix</keyword>
<keyword evidence="2" id="KW-0472">Membrane</keyword>